<keyword evidence="1" id="KW-1133">Transmembrane helix</keyword>
<evidence type="ECO:0000313" key="3">
    <source>
        <dbReference type="Proteomes" id="UP000740883"/>
    </source>
</evidence>
<sequence>MKNKHLGMAVVITALSAATYFLVKKIVEIRSKKKKLSTLKEAEKGYNSKNYEKSIAQYKEALVDAENHREKMDICNGIAKCLIKIKKYEEALEYLNLSLNIDLVNNLKALKWRSECYKKTGNKKMHLKDLALGFNISQNFSEKPKIEELTFSIITEETEAFISKNNLLHSKIAFEDFFDSFVGILSDEKRVVLKNSTGVALENINNNKPSEMIQNNNKLAKMIQNNNKPAEMIQNNNKPAEMTQNNNKLAEMIQNNNKLAEMIQNNNKLAEMIQNNNKPSEMIQNNNKPSEMIQNNNKLAKMIQNNNKPAEMIKNNNKPSEMIQNNNKLAEMIKNNNKPSEMIQNNNKLAEMIKNNNKPAEMIKNNNKLAEMIQNKDWECLNNIDNKLNRGLLTARAIRASLFYLKGLYSQALESVEIPSNIFEILLKEWIKCHVSPYSPDFSSIDCKKIENCRNPTLVYFLSKLYLFNKNVEEYLRLIRLILNHSFVYYDILIFYKERQNHKMFKKYAEEALCKFKNNPKCLAICGEYAMAAKDQKYLNWVLNQMDDENTRFLLFKANYFFNQNDLKSAFISLRKTLALDPTCFKAYFNLGELVYSSSPRDSKKIWKEALSHASTYNEVINIMHIILSTDIKEYVENELTRLKN</sequence>
<feature type="transmembrane region" description="Helical" evidence="1">
    <location>
        <begin position="6"/>
        <end position="23"/>
    </location>
</feature>
<dbReference type="OrthoDB" id="10250354at2759"/>
<dbReference type="Gene3D" id="1.25.40.10">
    <property type="entry name" value="Tetratricopeptide repeat domain"/>
    <property type="match status" value="3"/>
</dbReference>
<dbReference type="SUPFAM" id="SSF48452">
    <property type="entry name" value="TPR-like"/>
    <property type="match status" value="2"/>
</dbReference>
<name>A0A9P6GWP0_9MICR</name>
<reference evidence="2 3" key="1">
    <citation type="journal article" date="2020" name="Genome Biol. Evol.">
        <title>Comparative genomics of strictly vertically transmitted, feminizing microsporidia endosymbionts of amphipod crustaceans.</title>
        <authorList>
            <person name="Cormier A."/>
            <person name="Chebbi M.A."/>
            <person name="Giraud I."/>
            <person name="Wattier R."/>
            <person name="Teixeira M."/>
            <person name="Gilbert C."/>
            <person name="Rigaud T."/>
            <person name="Cordaux R."/>
        </authorList>
    </citation>
    <scope>NUCLEOTIDE SEQUENCE [LARGE SCALE GENOMIC DNA]</scope>
    <source>
        <strain evidence="2 3">Ou3-Ou53</strain>
    </source>
</reference>
<accession>A0A9P6GWP0</accession>
<keyword evidence="1" id="KW-0812">Transmembrane</keyword>
<organism evidence="2 3">
    <name type="scientific">Nosema granulosis</name>
    <dbReference type="NCBI Taxonomy" id="83296"/>
    <lineage>
        <taxon>Eukaryota</taxon>
        <taxon>Fungi</taxon>
        <taxon>Fungi incertae sedis</taxon>
        <taxon>Microsporidia</taxon>
        <taxon>Nosematidae</taxon>
        <taxon>Nosema</taxon>
    </lineage>
</organism>
<gene>
    <name evidence="2" type="primary">RRBP1</name>
    <name evidence="2" type="ORF">NGRA_2424</name>
</gene>
<keyword evidence="1" id="KW-0472">Membrane</keyword>
<comment type="caution">
    <text evidence="2">The sequence shown here is derived from an EMBL/GenBank/DDBJ whole genome shotgun (WGS) entry which is preliminary data.</text>
</comment>
<dbReference type="SMART" id="SM00028">
    <property type="entry name" value="TPR"/>
    <property type="match status" value="2"/>
</dbReference>
<keyword evidence="3" id="KW-1185">Reference proteome</keyword>
<dbReference type="InterPro" id="IPR019734">
    <property type="entry name" value="TPR_rpt"/>
</dbReference>
<protein>
    <submittedName>
        <fullName evidence="2">Ribosome-binding protein 1</fullName>
    </submittedName>
</protein>
<dbReference type="Proteomes" id="UP000740883">
    <property type="component" value="Unassembled WGS sequence"/>
</dbReference>
<dbReference type="AlphaFoldDB" id="A0A9P6GWP0"/>
<dbReference type="InterPro" id="IPR011990">
    <property type="entry name" value="TPR-like_helical_dom_sf"/>
</dbReference>
<evidence type="ECO:0000256" key="1">
    <source>
        <dbReference type="SAM" id="Phobius"/>
    </source>
</evidence>
<evidence type="ECO:0000313" key="2">
    <source>
        <dbReference type="EMBL" id="KAF9761735.1"/>
    </source>
</evidence>
<dbReference type="EMBL" id="SBJO01000264">
    <property type="protein sequence ID" value="KAF9761735.1"/>
    <property type="molecule type" value="Genomic_DNA"/>
</dbReference>
<proteinExistence type="predicted"/>